<comment type="caution">
    <text evidence="2">The sequence shown here is derived from an EMBL/GenBank/DDBJ whole genome shotgun (WGS) entry which is preliminary data.</text>
</comment>
<gene>
    <name evidence="2" type="primary">RvY_12786-1</name>
    <name evidence="2" type="synonym">RvY_12786.1</name>
    <name evidence="2" type="ORF">RvY_12786</name>
</gene>
<accession>A0A1D1VKP9</accession>
<organism evidence="2 3">
    <name type="scientific">Ramazzottius varieornatus</name>
    <name type="common">Water bear</name>
    <name type="synonym">Tardigrade</name>
    <dbReference type="NCBI Taxonomy" id="947166"/>
    <lineage>
        <taxon>Eukaryota</taxon>
        <taxon>Metazoa</taxon>
        <taxon>Ecdysozoa</taxon>
        <taxon>Tardigrada</taxon>
        <taxon>Eutardigrada</taxon>
        <taxon>Parachela</taxon>
        <taxon>Hypsibioidea</taxon>
        <taxon>Ramazzottiidae</taxon>
        <taxon>Ramazzottius</taxon>
    </lineage>
</organism>
<evidence type="ECO:0000313" key="2">
    <source>
        <dbReference type="EMBL" id="GAV02190.1"/>
    </source>
</evidence>
<keyword evidence="3" id="KW-1185">Reference proteome</keyword>
<sequence>MHICIIWILESSTSGGLGKDYQHRTCKQQSEVQALLEVSPSARWILPKKHRKRVTRSENQEGHQESKLSSTINPVLVVPNRNSRFSGTILAPSGSAVLAKGPLSRTSRPDR</sequence>
<evidence type="ECO:0000313" key="3">
    <source>
        <dbReference type="Proteomes" id="UP000186922"/>
    </source>
</evidence>
<dbReference type="Proteomes" id="UP000186922">
    <property type="component" value="Unassembled WGS sequence"/>
</dbReference>
<name>A0A1D1VKP9_RAMVA</name>
<feature type="compositionally biased region" description="Basic and acidic residues" evidence="1">
    <location>
        <begin position="55"/>
        <end position="66"/>
    </location>
</feature>
<feature type="region of interest" description="Disordered" evidence="1">
    <location>
        <begin position="49"/>
        <end position="73"/>
    </location>
</feature>
<dbReference type="EMBL" id="BDGG01000008">
    <property type="protein sequence ID" value="GAV02190.1"/>
    <property type="molecule type" value="Genomic_DNA"/>
</dbReference>
<dbReference type="AlphaFoldDB" id="A0A1D1VKP9"/>
<evidence type="ECO:0000256" key="1">
    <source>
        <dbReference type="SAM" id="MobiDB-lite"/>
    </source>
</evidence>
<protein>
    <submittedName>
        <fullName evidence="2">Uncharacterized protein</fullName>
    </submittedName>
</protein>
<reference evidence="2 3" key="1">
    <citation type="journal article" date="2016" name="Nat. Commun.">
        <title>Extremotolerant tardigrade genome and improved radiotolerance of human cultured cells by tardigrade-unique protein.</title>
        <authorList>
            <person name="Hashimoto T."/>
            <person name="Horikawa D.D."/>
            <person name="Saito Y."/>
            <person name="Kuwahara H."/>
            <person name="Kozuka-Hata H."/>
            <person name="Shin-I T."/>
            <person name="Minakuchi Y."/>
            <person name="Ohishi K."/>
            <person name="Motoyama A."/>
            <person name="Aizu T."/>
            <person name="Enomoto A."/>
            <person name="Kondo K."/>
            <person name="Tanaka S."/>
            <person name="Hara Y."/>
            <person name="Koshikawa S."/>
            <person name="Sagara H."/>
            <person name="Miura T."/>
            <person name="Yokobori S."/>
            <person name="Miyagawa K."/>
            <person name="Suzuki Y."/>
            <person name="Kubo T."/>
            <person name="Oyama M."/>
            <person name="Kohara Y."/>
            <person name="Fujiyama A."/>
            <person name="Arakawa K."/>
            <person name="Katayama T."/>
            <person name="Toyoda A."/>
            <person name="Kunieda T."/>
        </authorList>
    </citation>
    <scope>NUCLEOTIDE SEQUENCE [LARGE SCALE GENOMIC DNA]</scope>
    <source>
        <strain evidence="2 3">YOKOZUNA-1</strain>
    </source>
</reference>
<proteinExistence type="predicted"/>